<evidence type="ECO:0000259" key="6">
    <source>
        <dbReference type="Pfam" id="PF01494"/>
    </source>
</evidence>
<dbReference type="AlphaFoldDB" id="A0AAW0A148"/>
<dbReference type="InterPro" id="IPR036188">
    <property type="entry name" value="FAD/NAD-bd_sf"/>
</dbReference>
<evidence type="ECO:0000256" key="5">
    <source>
        <dbReference type="ARBA" id="ARBA00023033"/>
    </source>
</evidence>
<dbReference type="GO" id="GO:0004497">
    <property type="term" value="F:monooxygenase activity"/>
    <property type="evidence" value="ECO:0007669"/>
    <property type="project" value="UniProtKB-KW"/>
</dbReference>
<protein>
    <submittedName>
        <fullName evidence="7">FAD-binding-3 domain-containing protein</fullName>
    </submittedName>
</protein>
<accession>A0AAW0A148</accession>
<proteinExistence type="inferred from homology"/>
<evidence type="ECO:0000256" key="4">
    <source>
        <dbReference type="ARBA" id="ARBA00023002"/>
    </source>
</evidence>
<sequence>MPHNTPLKFIIIGASTAGLVSAIALRASGHEVLVLERDEELGGSPSIPTGGVRLPPNGCKILFDWGLEAQIRAHAIIGEGFTVYKYEGTDSGRDYLGTNRWDPELLRESRGDFLQIRHRDLIRILYDTALGKPLKNDSEPQLNGHTPSQPITFEFAAEVVDADFDTCSVTLKSGVVHHGDAIIGADGASGFVRRRLLAEDVAPLLVSGCDDERRGLALYAAIIPKSVAVADEELSKLYEYPQRNMVTFSMGSNRGAQAFLAGEDEDIVFWVYTPDADEDGSWTQVAEKNITDVVGPCDPLIRRLAALAGPATCVQIKNYYELKSWVSKSGNAVVLGEAAHPFPVVSLHTYSVAIEDGAFIGKLFSHSRKSARVREFMSAFEETRKARCLHIDHSEKQYIDVMALPDGPMQATRDAAMRANEAAGRNVMDAADVDLQQMWDDMRMIFGYDPADDADDWWMSWGRLRDAPSASKEGKLTEDIPNESL</sequence>
<keyword evidence="2" id="KW-0285">Flavoprotein</keyword>
<comment type="caution">
    <text evidence="7">The sequence shown here is derived from an EMBL/GenBank/DDBJ whole genome shotgun (WGS) entry which is preliminary data.</text>
</comment>
<keyword evidence="3" id="KW-0274">FAD</keyword>
<comment type="similarity">
    <text evidence="1">Belongs to the paxM FAD-dependent monooxygenase family.</text>
</comment>
<dbReference type="PANTHER" id="PTHR13789:SF309">
    <property type="entry name" value="PUTATIVE (AFU_ORTHOLOGUE AFUA_6G14510)-RELATED"/>
    <property type="match status" value="1"/>
</dbReference>
<evidence type="ECO:0000256" key="1">
    <source>
        <dbReference type="ARBA" id="ARBA00007992"/>
    </source>
</evidence>
<organism evidence="7 8">
    <name type="scientific">Favolaschia claudopus</name>
    <dbReference type="NCBI Taxonomy" id="2862362"/>
    <lineage>
        <taxon>Eukaryota</taxon>
        <taxon>Fungi</taxon>
        <taxon>Dikarya</taxon>
        <taxon>Basidiomycota</taxon>
        <taxon>Agaricomycotina</taxon>
        <taxon>Agaricomycetes</taxon>
        <taxon>Agaricomycetidae</taxon>
        <taxon>Agaricales</taxon>
        <taxon>Marasmiineae</taxon>
        <taxon>Mycenaceae</taxon>
        <taxon>Favolaschia</taxon>
    </lineage>
</organism>
<keyword evidence="8" id="KW-1185">Reference proteome</keyword>
<evidence type="ECO:0000313" key="8">
    <source>
        <dbReference type="Proteomes" id="UP001362999"/>
    </source>
</evidence>
<dbReference type="GO" id="GO:0071949">
    <property type="term" value="F:FAD binding"/>
    <property type="evidence" value="ECO:0007669"/>
    <property type="project" value="InterPro"/>
</dbReference>
<dbReference type="InterPro" id="IPR050493">
    <property type="entry name" value="FAD-dep_Monooxygenase_BioMet"/>
</dbReference>
<dbReference type="Pfam" id="PF01494">
    <property type="entry name" value="FAD_binding_3"/>
    <property type="match status" value="1"/>
</dbReference>
<dbReference type="Proteomes" id="UP001362999">
    <property type="component" value="Unassembled WGS sequence"/>
</dbReference>
<dbReference type="SUPFAM" id="SSF51905">
    <property type="entry name" value="FAD/NAD(P)-binding domain"/>
    <property type="match status" value="1"/>
</dbReference>
<gene>
    <name evidence="7" type="ORF">R3P38DRAFT_1948953</name>
</gene>
<dbReference type="Gene3D" id="3.50.50.60">
    <property type="entry name" value="FAD/NAD(P)-binding domain"/>
    <property type="match status" value="1"/>
</dbReference>
<feature type="domain" description="FAD-binding" evidence="6">
    <location>
        <begin position="10"/>
        <end position="196"/>
    </location>
</feature>
<dbReference type="EMBL" id="JAWWNJ010000095">
    <property type="protein sequence ID" value="KAK6996942.1"/>
    <property type="molecule type" value="Genomic_DNA"/>
</dbReference>
<evidence type="ECO:0000256" key="2">
    <source>
        <dbReference type="ARBA" id="ARBA00022630"/>
    </source>
</evidence>
<evidence type="ECO:0000256" key="3">
    <source>
        <dbReference type="ARBA" id="ARBA00022827"/>
    </source>
</evidence>
<keyword evidence="4" id="KW-0560">Oxidoreductase</keyword>
<reference evidence="7 8" key="1">
    <citation type="journal article" date="2024" name="J Genomics">
        <title>Draft genome sequencing and assembly of Favolaschia claudopus CIRM-BRFM 2984 isolated from oak limbs.</title>
        <authorList>
            <person name="Navarro D."/>
            <person name="Drula E."/>
            <person name="Chaduli D."/>
            <person name="Cazenave R."/>
            <person name="Ahrendt S."/>
            <person name="Wang J."/>
            <person name="Lipzen A."/>
            <person name="Daum C."/>
            <person name="Barry K."/>
            <person name="Grigoriev I.V."/>
            <person name="Favel A."/>
            <person name="Rosso M.N."/>
            <person name="Martin F."/>
        </authorList>
    </citation>
    <scope>NUCLEOTIDE SEQUENCE [LARGE SCALE GENOMIC DNA]</scope>
    <source>
        <strain evidence="7 8">CIRM-BRFM 2984</strain>
    </source>
</reference>
<keyword evidence="5" id="KW-0503">Monooxygenase</keyword>
<dbReference type="InterPro" id="IPR002938">
    <property type="entry name" value="FAD-bd"/>
</dbReference>
<dbReference type="PRINTS" id="PR00420">
    <property type="entry name" value="RNGMNOXGNASE"/>
</dbReference>
<name>A0AAW0A148_9AGAR</name>
<dbReference type="PANTHER" id="PTHR13789">
    <property type="entry name" value="MONOOXYGENASE"/>
    <property type="match status" value="1"/>
</dbReference>
<evidence type="ECO:0000313" key="7">
    <source>
        <dbReference type="EMBL" id="KAK6996942.1"/>
    </source>
</evidence>